<protein>
    <submittedName>
        <fullName evidence="3">DUF134 domain-containing protein</fullName>
    </submittedName>
</protein>
<dbReference type="InterPro" id="IPR013324">
    <property type="entry name" value="RNA_pol_sigma_r3/r4-like"/>
</dbReference>
<feature type="region of interest" description="Disordered" evidence="2">
    <location>
        <begin position="96"/>
        <end position="121"/>
    </location>
</feature>
<dbReference type="PANTHER" id="PTHR37478">
    <property type="match status" value="1"/>
</dbReference>
<dbReference type="SUPFAM" id="SSF88659">
    <property type="entry name" value="Sigma3 and sigma4 domains of RNA polymerase sigma factors"/>
    <property type="match status" value="1"/>
</dbReference>
<organism evidence="3 4">
    <name type="scientific">Geobacter benzoatilyticus</name>
    <dbReference type="NCBI Taxonomy" id="2815309"/>
    <lineage>
        <taxon>Bacteria</taxon>
        <taxon>Pseudomonadati</taxon>
        <taxon>Thermodesulfobacteriota</taxon>
        <taxon>Desulfuromonadia</taxon>
        <taxon>Geobacterales</taxon>
        <taxon>Geobacteraceae</taxon>
        <taxon>Geobacter</taxon>
    </lineage>
</organism>
<proteinExistence type="inferred from homology"/>
<reference evidence="3 4" key="1">
    <citation type="submission" date="2021-03" db="EMBL/GenBank/DDBJ databases">
        <title>Geobacter metallireducens gen. nov. sp. nov., a microorganism capable of coupling the complete oxidation of organic compounds to the reduction of iron and other metals.</title>
        <authorList>
            <person name="Li Y."/>
        </authorList>
    </citation>
    <scope>NUCLEOTIDE SEQUENCE [LARGE SCALE GENOMIC DNA]</scope>
    <source>
        <strain evidence="3 4">Jerry-YX</strain>
    </source>
</reference>
<dbReference type="Proteomes" id="UP000663651">
    <property type="component" value="Chromosome"/>
</dbReference>
<comment type="similarity">
    <text evidence="1">Belongs to the UPF0251 family.</text>
</comment>
<dbReference type="EMBL" id="CP071382">
    <property type="protein sequence ID" value="QSV46748.1"/>
    <property type="molecule type" value="Genomic_DNA"/>
</dbReference>
<dbReference type="PANTHER" id="PTHR37478:SF2">
    <property type="entry name" value="UPF0251 PROTEIN TK0562"/>
    <property type="match status" value="1"/>
</dbReference>
<dbReference type="InterPro" id="IPR036388">
    <property type="entry name" value="WH-like_DNA-bd_sf"/>
</dbReference>
<accession>A0ABX7Q6S7</accession>
<keyword evidence="4" id="KW-1185">Reference proteome</keyword>
<sequence>MSPRKKKHRNCICPLREKLGHVFKPAGTPLMDMEVISLEHDELEALYLCDGRDLNQERAGEMMGVSRGTVQRLLAQGRKKVIDALVGQKALAIAGDLPGEESGRGNATTPECPQEKGNCNV</sequence>
<dbReference type="InterPro" id="IPR002852">
    <property type="entry name" value="UPF0251"/>
</dbReference>
<gene>
    <name evidence="3" type="ORF">JZM60_05610</name>
</gene>
<evidence type="ECO:0000256" key="1">
    <source>
        <dbReference type="ARBA" id="ARBA00009350"/>
    </source>
</evidence>
<evidence type="ECO:0000256" key="2">
    <source>
        <dbReference type="SAM" id="MobiDB-lite"/>
    </source>
</evidence>
<dbReference type="RefSeq" id="WP_207164527.1">
    <property type="nucleotide sequence ID" value="NZ_CP071382.1"/>
</dbReference>
<dbReference type="Gene3D" id="1.10.10.10">
    <property type="entry name" value="Winged helix-like DNA-binding domain superfamily/Winged helix DNA-binding domain"/>
    <property type="match status" value="1"/>
</dbReference>
<evidence type="ECO:0000313" key="4">
    <source>
        <dbReference type="Proteomes" id="UP000663651"/>
    </source>
</evidence>
<name>A0ABX7Q6S7_9BACT</name>
<dbReference type="Pfam" id="PF02001">
    <property type="entry name" value="DUF134"/>
    <property type="match status" value="1"/>
</dbReference>
<evidence type="ECO:0000313" key="3">
    <source>
        <dbReference type="EMBL" id="QSV46748.1"/>
    </source>
</evidence>
<feature type="compositionally biased region" description="Polar residues" evidence="2">
    <location>
        <begin position="105"/>
        <end position="121"/>
    </location>
</feature>